<protein>
    <submittedName>
        <fullName evidence="3">O-methyltransferase involved in polyketide biosynthesis</fullName>
    </submittedName>
</protein>
<dbReference type="OrthoDB" id="9800233at2"/>
<dbReference type="AlphaFoldDB" id="A0A0H5SA70"/>
<reference evidence="4" key="1">
    <citation type="submission" date="2015-07" db="EMBL/GenBank/DDBJ databases">
        <authorList>
            <person name="Urmite Genomes"/>
        </authorList>
    </citation>
    <scope>NUCLEOTIDE SEQUENCE [LARGE SCALE GENOMIC DNA]</scope>
    <source>
        <strain evidence="4">type strain: ATCC 49404</strain>
    </source>
</reference>
<dbReference type="InterPro" id="IPR029063">
    <property type="entry name" value="SAM-dependent_MTases_sf"/>
</dbReference>
<keyword evidence="2 3" id="KW-0808">Transferase</keyword>
<evidence type="ECO:0000313" key="4">
    <source>
        <dbReference type="Proteomes" id="UP000199147"/>
    </source>
</evidence>
<evidence type="ECO:0000313" key="3">
    <source>
        <dbReference type="EMBL" id="CRZ18244.1"/>
    </source>
</evidence>
<organism evidence="3 4">
    <name type="scientific">Mycolicibacterium neworleansense</name>
    <dbReference type="NCBI Taxonomy" id="146018"/>
    <lineage>
        <taxon>Bacteria</taxon>
        <taxon>Bacillati</taxon>
        <taxon>Actinomycetota</taxon>
        <taxon>Actinomycetes</taxon>
        <taxon>Mycobacteriales</taxon>
        <taxon>Mycobacteriaceae</taxon>
        <taxon>Mycolicibacterium</taxon>
    </lineage>
</organism>
<dbReference type="GO" id="GO:0032259">
    <property type="term" value="P:methylation"/>
    <property type="evidence" value="ECO:0007669"/>
    <property type="project" value="UniProtKB-KW"/>
</dbReference>
<accession>A0A0H5SA70</accession>
<dbReference type="PANTHER" id="PTHR43619">
    <property type="entry name" value="S-ADENOSYL-L-METHIONINE-DEPENDENT METHYLTRANSFERASE YKTD-RELATED"/>
    <property type="match status" value="1"/>
</dbReference>
<gene>
    <name evidence="3" type="ORF">BN2156_05145</name>
</gene>
<dbReference type="STRING" id="146018.BN2156_05145"/>
<proteinExistence type="predicted"/>
<evidence type="ECO:0000256" key="1">
    <source>
        <dbReference type="ARBA" id="ARBA00022603"/>
    </source>
</evidence>
<dbReference type="RefSeq" id="WP_090517817.1">
    <property type="nucleotide sequence ID" value="NZ_CWKH01000003.1"/>
</dbReference>
<name>A0A0H5SA70_9MYCO</name>
<dbReference type="Gene3D" id="3.40.50.150">
    <property type="entry name" value="Vaccinia Virus protein VP39"/>
    <property type="match status" value="1"/>
</dbReference>
<dbReference type="SUPFAM" id="SSF53335">
    <property type="entry name" value="S-adenosyl-L-methionine-dependent methyltransferases"/>
    <property type="match status" value="1"/>
</dbReference>
<dbReference type="Pfam" id="PF04072">
    <property type="entry name" value="LCM"/>
    <property type="match status" value="1"/>
</dbReference>
<sequence>MSVIDGNTLEGVSATTLWTLSNRGLEARRSDGVIRDPWAVALLDAIDYDYRKFGRPTQAHALRDRAFDIETRDYLSTHPKAAVVALAEGLQTSFWRLDQAGVADELTWYSVDLPPVMAIRERLLPHDDRIVALAQSALDRSWMDRVDASDGVFITAEGLLMYLEPDDVRSLIADCAARFPGGRMIFDSIPHWASRRTLKGLRLSNRYVAPPMPFALTADEGLAMAGTGPGAIAGVRSARDVALQPGRGLFKLAAEPWLDRIGLIHRIRPSITVLDF</sequence>
<dbReference type="InterPro" id="IPR007213">
    <property type="entry name" value="Ppm1/Ppm2/Tcmp"/>
</dbReference>
<dbReference type="GO" id="GO:0008168">
    <property type="term" value="F:methyltransferase activity"/>
    <property type="evidence" value="ECO:0007669"/>
    <property type="project" value="UniProtKB-KW"/>
</dbReference>
<dbReference type="EMBL" id="CWKH01000003">
    <property type="protein sequence ID" value="CRZ18244.1"/>
    <property type="molecule type" value="Genomic_DNA"/>
</dbReference>
<dbReference type="PANTHER" id="PTHR43619:SF2">
    <property type="entry name" value="S-ADENOSYL-L-METHIONINE-DEPENDENT METHYLTRANSFERASES SUPERFAMILY PROTEIN"/>
    <property type="match status" value="1"/>
</dbReference>
<evidence type="ECO:0000256" key="2">
    <source>
        <dbReference type="ARBA" id="ARBA00022679"/>
    </source>
</evidence>
<keyword evidence="4" id="KW-1185">Reference proteome</keyword>
<keyword evidence="1 3" id="KW-0489">Methyltransferase</keyword>
<dbReference type="Proteomes" id="UP000199147">
    <property type="component" value="Unassembled WGS sequence"/>
</dbReference>